<accession>A0A0E9TTA6</accession>
<dbReference type="EMBL" id="GBXM01051821">
    <property type="protein sequence ID" value="JAH56756.1"/>
    <property type="molecule type" value="Transcribed_RNA"/>
</dbReference>
<reference evidence="1" key="1">
    <citation type="submission" date="2014-11" db="EMBL/GenBank/DDBJ databases">
        <authorList>
            <person name="Amaro Gonzalez C."/>
        </authorList>
    </citation>
    <scope>NUCLEOTIDE SEQUENCE</scope>
</reference>
<organism evidence="1">
    <name type="scientific">Anguilla anguilla</name>
    <name type="common">European freshwater eel</name>
    <name type="synonym">Muraena anguilla</name>
    <dbReference type="NCBI Taxonomy" id="7936"/>
    <lineage>
        <taxon>Eukaryota</taxon>
        <taxon>Metazoa</taxon>
        <taxon>Chordata</taxon>
        <taxon>Craniata</taxon>
        <taxon>Vertebrata</taxon>
        <taxon>Euteleostomi</taxon>
        <taxon>Actinopterygii</taxon>
        <taxon>Neopterygii</taxon>
        <taxon>Teleostei</taxon>
        <taxon>Anguilliformes</taxon>
        <taxon>Anguillidae</taxon>
        <taxon>Anguilla</taxon>
    </lineage>
</organism>
<proteinExistence type="predicted"/>
<evidence type="ECO:0000313" key="1">
    <source>
        <dbReference type="EMBL" id="JAH56756.1"/>
    </source>
</evidence>
<reference evidence="1" key="2">
    <citation type="journal article" date="2015" name="Fish Shellfish Immunol.">
        <title>Early steps in the European eel (Anguilla anguilla)-Vibrio vulnificus interaction in the gills: Role of the RtxA13 toxin.</title>
        <authorList>
            <person name="Callol A."/>
            <person name="Pajuelo D."/>
            <person name="Ebbesson L."/>
            <person name="Teles M."/>
            <person name="MacKenzie S."/>
            <person name="Amaro C."/>
        </authorList>
    </citation>
    <scope>NUCLEOTIDE SEQUENCE</scope>
</reference>
<name>A0A0E9TTA6_ANGAN</name>
<protein>
    <submittedName>
        <fullName evidence="1">Uncharacterized protein</fullName>
    </submittedName>
</protein>
<dbReference type="AlphaFoldDB" id="A0A0E9TTA6"/>
<sequence length="41" mass="4909">MFIFHAHNTKESNKIKQKCYIKVFITKKYATSKYPTSMQHS</sequence>